<keyword evidence="3" id="KW-0560">Oxidoreductase</keyword>
<gene>
    <name evidence="5" type="ORF">MGG_08520</name>
</gene>
<dbReference type="InParanoid" id="G4N5S7"/>
<sequence length="435" mass="47201">MSQMKVLINGCGVGGPSLAYWLAKIGAQVTVTERTADLRATGQQLDIRGQAIPLLDKMGIKEAVRSVLVKEPGMQIVNEKNKTMAFFPVSSDSKAFSSEYEIMRGDLVNILYNATKDDKNVRYEFDNSIESFTQDDIADPAGKVHVTFANGRREDFDMVVGADGVYSQTRKIMMGPKFPESLVSQKTHFAYYSIPPKPDDTRRCTFCLFPNKKCLIMRKDREEVTRALAMVHGDYPALNEAYRTGDKAALQSAWAEVLRGLGWQAERFRDALLHSREAADLYAGAVNFVKLPPGGWSQGRVTLLGDAAYASTLNGKGTTAAMAAGYVLAGEVAALLAKGEPVGRAVLEGVANYETTFRPLAEAAQDTGNADLGAPLPQSAWGVSMVQWAARAAAALRLHTFSLGFVTGDVLDKYAMPTYPALEASCGDLLRSSAR</sequence>
<dbReference type="OrthoDB" id="655030at2759"/>
<keyword evidence="1" id="KW-0285">Flavoprotein</keyword>
<dbReference type="Gene3D" id="3.50.50.60">
    <property type="entry name" value="FAD/NAD(P)-binding domain"/>
    <property type="match status" value="1"/>
</dbReference>
<dbReference type="eggNOG" id="ENOG502QTX9">
    <property type="taxonomic scope" value="Eukaryota"/>
</dbReference>
<dbReference type="OMA" id="HVEIMRD"/>
<dbReference type="Proteomes" id="UP000009058">
    <property type="component" value="Chromosome 4"/>
</dbReference>
<evidence type="ECO:0000313" key="5">
    <source>
        <dbReference type="EMBL" id="EHA49703.1"/>
    </source>
</evidence>
<dbReference type="GO" id="GO:0016491">
    <property type="term" value="F:oxidoreductase activity"/>
    <property type="evidence" value="ECO:0007669"/>
    <property type="project" value="UniProtKB-KW"/>
</dbReference>
<dbReference type="InterPro" id="IPR002938">
    <property type="entry name" value="FAD-bd"/>
</dbReference>
<reference key="2">
    <citation type="submission" date="2011-05" db="EMBL/GenBank/DDBJ databases">
        <title>The Genome Sequence of Magnaporthe oryzae 70-15.</title>
        <authorList>
            <consortium name="The Broad Institute Genome Sequencing Platform"/>
            <person name="Ma L.-J."/>
            <person name="Dead R."/>
            <person name="Young S.K."/>
            <person name="Zeng Q."/>
            <person name="Gargeya S."/>
            <person name="Fitzgerald M."/>
            <person name="Haas B."/>
            <person name="Abouelleil A."/>
            <person name="Alvarado L."/>
            <person name="Arachchi H.M."/>
            <person name="Berlin A."/>
            <person name="Brown A."/>
            <person name="Chapman S.B."/>
            <person name="Chen Z."/>
            <person name="Dunbar C."/>
            <person name="Freedman E."/>
            <person name="Gearin G."/>
            <person name="Gellesch M."/>
            <person name="Goldberg J."/>
            <person name="Griggs A."/>
            <person name="Gujja S."/>
            <person name="Heiman D."/>
            <person name="Howarth C."/>
            <person name="Larson L."/>
            <person name="Lui A."/>
            <person name="MacDonald P.J.P."/>
            <person name="Mehta T."/>
            <person name="Montmayeur A."/>
            <person name="Murphy C."/>
            <person name="Neiman D."/>
            <person name="Pearson M."/>
            <person name="Priest M."/>
            <person name="Roberts A."/>
            <person name="Saif S."/>
            <person name="Shea T."/>
            <person name="Shenoy N."/>
            <person name="Sisk P."/>
            <person name="Stolte C."/>
            <person name="Sykes S."/>
            <person name="Yandava C."/>
            <person name="Wortman J."/>
            <person name="Nusbaum C."/>
            <person name="Birren B."/>
        </authorList>
    </citation>
    <scope>NUCLEOTIDE SEQUENCE</scope>
    <source>
        <strain>70-15</strain>
    </source>
</reference>
<dbReference type="Pfam" id="PF01494">
    <property type="entry name" value="FAD_binding_3"/>
    <property type="match status" value="1"/>
</dbReference>
<protein>
    <submittedName>
        <fullName evidence="5">Oxidoreductase</fullName>
    </submittedName>
</protein>
<accession>G4N5S7</accession>
<dbReference type="RefSeq" id="XP_003716022.1">
    <property type="nucleotide sequence ID" value="XM_003715974.1"/>
</dbReference>
<reference evidence="5 6" key="1">
    <citation type="journal article" date="2005" name="Nature">
        <title>The genome sequence of the rice blast fungus Magnaporthe grisea.</title>
        <authorList>
            <person name="Dean R.A."/>
            <person name="Talbot N.J."/>
            <person name="Ebbole D.J."/>
            <person name="Farman M.L."/>
            <person name="Mitchell T.K."/>
            <person name="Orbach M.J."/>
            <person name="Thon M."/>
            <person name="Kulkarni R."/>
            <person name="Xu J.R."/>
            <person name="Pan H."/>
            <person name="Read N.D."/>
            <person name="Lee Y.H."/>
            <person name="Carbone I."/>
            <person name="Brown D."/>
            <person name="Oh Y.Y."/>
            <person name="Donofrio N."/>
            <person name="Jeong J.S."/>
            <person name="Soanes D.M."/>
            <person name="Djonovic S."/>
            <person name="Kolomiets E."/>
            <person name="Rehmeyer C."/>
            <person name="Li W."/>
            <person name="Harding M."/>
            <person name="Kim S."/>
            <person name="Lebrun M.H."/>
            <person name="Bohnert H."/>
            <person name="Coughlan S."/>
            <person name="Butler J."/>
            <person name="Calvo S."/>
            <person name="Ma L.J."/>
            <person name="Nicol R."/>
            <person name="Purcell S."/>
            <person name="Nusbaum C."/>
            <person name="Galagan J.E."/>
            <person name="Birren B.W."/>
        </authorList>
    </citation>
    <scope>NUCLEOTIDE SEQUENCE [LARGE SCALE GENOMIC DNA]</scope>
    <source>
        <strain evidence="6">70-15 / ATCC MYA-4617 / FGSC 8958</strain>
    </source>
</reference>
<dbReference type="AlphaFoldDB" id="G4N5S7"/>
<dbReference type="SMR" id="G4N5S7"/>
<dbReference type="GO" id="GO:0071949">
    <property type="term" value="F:FAD binding"/>
    <property type="evidence" value="ECO:0007669"/>
    <property type="project" value="InterPro"/>
</dbReference>
<dbReference type="InterPro" id="IPR036188">
    <property type="entry name" value="FAD/NAD-bd_sf"/>
</dbReference>
<evidence type="ECO:0000313" key="6">
    <source>
        <dbReference type="Proteomes" id="UP000009058"/>
    </source>
</evidence>
<evidence type="ECO:0000259" key="4">
    <source>
        <dbReference type="Pfam" id="PF01494"/>
    </source>
</evidence>
<organism evidence="5 6">
    <name type="scientific">Pyricularia oryzae (strain 70-15 / ATCC MYA-4617 / FGSC 8958)</name>
    <name type="common">Rice blast fungus</name>
    <name type="synonym">Magnaporthe oryzae</name>
    <dbReference type="NCBI Taxonomy" id="242507"/>
    <lineage>
        <taxon>Eukaryota</taxon>
        <taxon>Fungi</taxon>
        <taxon>Dikarya</taxon>
        <taxon>Ascomycota</taxon>
        <taxon>Pezizomycotina</taxon>
        <taxon>Sordariomycetes</taxon>
        <taxon>Sordariomycetidae</taxon>
        <taxon>Magnaporthales</taxon>
        <taxon>Pyriculariaceae</taxon>
        <taxon>Pyricularia</taxon>
    </lineage>
</organism>
<dbReference type="EMBL" id="CM001234">
    <property type="protein sequence ID" value="EHA49703.1"/>
    <property type="molecule type" value="Genomic_DNA"/>
</dbReference>
<evidence type="ECO:0000256" key="1">
    <source>
        <dbReference type="ARBA" id="ARBA00022630"/>
    </source>
</evidence>
<dbReference type="PRINTS" id="PR00420">
    <property type="entry name" value="RNGMNOXGNASE"/>
</dbReference>
<dbReference type="VEuPathDB" id="FungiDB:MGG_08520"/>
<dbReference type="PANTHER" id="PTHR46865:SF2">
    <property type="entry name" value="MONOOXYGENASE"/>
    <property type="match status" value="1"/>
</dbReference>
<dbReference type="InterPro" id="IPR051704">
    <property type="entry name" value="FAD_aromatic-hydroxylase"/>
</dbReference>
<dbReference type="KEGG" id="mgr:MGG_08520"/>
<evidence type="ECO:0000256" key="2">
    <source>
        <dbReference type="ARBA" id="ARBA00022827"/>
    </source>
</evidence>
<dbReference type="GeneID" id="2678796"/>
<proteinExistence type="predicted"/>
<dbReference type="HOGENOM" id="CLU_009665_1_1_1"/>
<dbReference type="SUPFAM" id="SSF51905">
    <property type="entry name" value="FAD/NAD(P)-binding domain"/>
    <property type="match status" value="1"/>
</dbReference>
<evidence type="ECO:0000256" key="3">
    <source>
        <dbReference type="ARBA" id="ARBA00023002"/>
    </source>
</evidence>
<feature type="domain" description="FAD-binding" evidence="4">
    <location>
        <begin position="4"/>
        <end position="172"/>
    </location>
</feature>
<dbReference type="PANTHER" id="PTHR46865">
    <property type="entry name" value="OXIDOREDUCTASE-RELATED"/>
    <property type="match status" value="1"/>
</dbReference>
<keyword evidence="6" id="KW-1185">Reference proteome</keyword>
<keyword evidence="2" id="KW-0274">FAD</keyword>
<name>G4N5S7_PYRO7</name>